<accession>A0A0F9HD00</accession>
<evidence type="ECO:0000313" key="1">
    <source>
        <dbReference type="EMBL" id="KKM12570.1"/>
    </source>
</evidence>
<gene>
    <name evidence="1" type="ORF">LCGC14_1720070</name>
</gene>
<name>A0A0F9HD00_9ZZZZ</name>
<proteinExistence type="predicted"/>
<sequence>MFKNMICEISESYNKFPFYVLEIMAENYSIPLTELRFLLQNSLNEGFLLLSKDNLYKIKT</sequence>
<dbReference type="EMBL" id="LAZR01015463">
    <property type="protein sequence ID" value="KKM12570.1"/>
    <property type="molecule type" value="Genomic_DNA"/>
</dbReference>
<protein>
    <submittedName>
        <fullName evidence="1">Uncharacterized protein</fullName>
    </submittedName>
</protein>
<reference evidence="1" key="1">
    <citation type="journal article" date="2015" name="Nature">
        <title>Complex archaea that bridge the gap between prokaryotes and eukaryotes.</title>
        <authorList>
            <person name="Spang A."/>
            <person name="Saw J.H."/>
            <person name="Jorgensen S.L."/>
            <person name="Zaremba-Niedzwiedzka K."/>
            <person name="Martijn J."/>
            <person name="Lind A.E."/>
            <person name="van Eijk R."/>
            <person name="Schleper C."/>
            <person name="Guy L."/>
            <person name="Ettema T.J."/>
        </authorList>
    </citation>
    <scope>NUCLEOTIDE SEQUENCE</scope>
</reference>
<dbReference type="AlphaFoldDB" id="A0A0F9HD00"/>
<comment type="caution">
    <text evidence="1">The sequence shown here is derived from an EMBL/GenBank/DDBJ whole genome shotgun (WGS) entry which is preliminary data.</text>
</comment>
<organism evidence="1">
    <name type="scientific">marine sediment metagenome</name>
    <dbReference type="NCBI Taxonomy" id="412755"/>
    <lineage>
        <taxon>unclassified sequences</taxon>
        <taxon>metagenomes</taxon>
        <taxon>ecological metagenomes</taxon>
    </lineage>
</organism>